<protein>
    <submittedName>
        <fullName evidence="2">NUDIX domain-containing protein</fullName>
    </submittedName>
</protein>
<dbReference type="CDD" id="cd03674">
    <property type="entry name" value="NUDIX_Hydrolase"/>
    <property type="match status" value="1"/>
</dbReference>
<accession>A0AAU7JRC2</accession>
<proteinExistence type="predicted"/>
<feature type="domain" description="Nudix hydrolase" evidence="1">
    <location>
        <begin position="61"/>
        <end position="196"/>
    </location>
</feature>
<evidence type="ECO:0000259" key="1">
    <source>
        <dbReference type="PROSITE" id="PS51462"/>
    </source>
</evidence>
<dbReference type="Gene3D" id="3.90.79.10">
    <property type="entry name" value="Nucleoside Triphosphate Pyrophosphohydrolase"/>
    <property type="match status" value="1"/>
</dbReference>
<dbReference type="SUPFAM" id="SSF55811">
    <property type="entry name" value="Nudix"/>
    <property type="match status" value="1"/>
</dbReference>
<dbReference type="InterPro" id="IPR000086">
    <property type="entry name" value="NUDIX_hydrolase_dom"/>
</dbReference>
<gene>
    <name evidence="2" type="ORF">ABEG17_12830</name>
</gene>
<dbReference type="Pfam" id="PF00293">
    <property type="entry name" value="NUDIX"/>
    <property type="match status" value="1"/>
</dbReference>
<name>A0AAU7JRC2_9MICO</name>
<organism evidence="2">
    <name type="scientific">Pedococcus sp. KACC 23699</name>
    <dbReference type="NCBI Taxonomy" id="3149228"/>
    <lineage>
        <taxon>Bacteria</taxon>
        <taxon>Bacillati</taxon>
        <taxon>Actinomycetota</taxon>
        <taxon>Actinomycetes</taxon>
        <taxon>Micrococcales</taxon>
        <taxon>Intrasporangiaceae</taxon>
        <taxon>Pedococcus</taxon>
    </lineage>
</organism>
<dbReference type="PROSITE" id="PS51462">
    <property type="entry name" value="NUDIX"/>
    <property type="match status" value="1"/>
</dbReference>
<sequence length="197" mass="21409">MTAHPAGAATEVPAPYLALRDDAISRLEAWASPDPQQERWRTELLEHCRTHPGALMKQGPPQHLTTGAIVLSPSLDQVLLTLHAKAGMWLQFGGHFEPEDDTVLAAATREAREESGIATLQLDPRIVELHRHELLAPAFGRCAEHLDIRFAGVVPDGAVHAVSDESLDVAWWPADGMPPETEAELGPLVRAAQRLLG</sequence>
<reference evidence="2" key="1">
    <citation type="submission" date="2024-05" db="EMBL/GenBank/DDBJ databases">
        <authorList>
            <person name="Kim S."/>
            <person name="Heo J."/>
            <person name="Choi H."/>
            <person name="Choi Y."/>
            <person name="Kwon S.-W."/>
            <person name="Kim Y."/>
        </authorList>
    </citation>
    <scope>NUCLEOTIDE SEQUENCE</scope>
    <source>
        <strain evidence="2">KACC 23699</strain>
    </source>
</reference>
<dbReference type="InterPro" id="IPR015797">
    <property type="entry name" value="NUDIX_hydrolase-like_dom_sf"/>
</dbReference>
<evidence type="ECO:0000313" key="2">
    <source>
        <dbReference type="EMBL" id="XBO42459.1"/>
    </source>
</evidence>
<dbReference type="EMBL" id="CP157483">
    <property type="protein sequence ID" value="XBO42459.1"/>
    <property type="molecule type" value="Genomic_DNA"/>
</dbReference>
<dbReference type="AlphaFoldDB" id="A0AAU7JRC2"/>
<dbReference type="RefSeq" id="WP_406829879.1">
    <property type="nucleotide sequence ID" value="NZ_CP157483.1"/>
</dbReference>